<dbReference type="RefSeq" id="WP_138131957.1">
    <property type="nucleotide sequence ID" value="NZ_VBWO01000020.1"/>
</dbReference>
<reference evidence="1 2" key="1">
    <citation type="submission" date="2019-05" db="EMBL/GenBank/DDBJ databases">
        <title>Genome-based reclassification of Lactobacillus casei as Lactobacillus casei subsp. casei. subsp.nov., description of Lactobacillus casei subsp. zeae subsp. nov., and emended description of Lactobacillus casei.</title>
        <authorList>
            <person name="Huang C.-H."/>
        </authorList>
    </citation>
    <scope>NUCLEOTIDE SEQUENCE [LARGE SCALE GENOMIC DNA]</scope>
    <source>
        <strain evidence="1 2">CRBIP24.44</strain>
    </source>
</reference>
<protein>
    <submittedName>
        <fullName evidence="1">Uncharacterized protein</fullName>
    </submittedName>
</protein>
<gene>
    <name evidence="1" type="ORF">FEI15_14555</name>
</gene>
<name>A0A5R8LHR3_LACZE</name>
<evidence type="ECO:0000313" key="1">
    <source>
        <dbReference type="EMBL" id="TLF36656.1"/>
    </source>
</evidence>
<evidence type="ECO:0000313" key="2">
    <source>
        <dbReference type="Proteomes" id="UP000309885"/>
    </source>
</evidence>
<proteinExistence type="predicted"/>
<dbReference type="AlphaFoldDB" id="A0A5R8LHR3"/>
<sequence length="67" mass="7518">MTNEEYERIIAEANRQIAAYRKVAADYGPDNTDFHQTYAMGQEDGADTILFIIKQVMKKAAGPHAND</sequence>
<accession>A0A5R8LHR3</accession>
<dbReference type="Proteomes" id="UP000309885">
    <property type="component" value="Unassembled WGS sequence"/>
</dbReference>
<dbReference type="EMBL" id="VBWO01000020">
    <property type="protein sequence ID" value="TLF36656.1"/>
    <property type="molecule type" value="Genomic_DNA"/>
</dbReference>
<comment type="caution">
    <text evidence="1">The sequence shown here is derived from an EMBL/GenBank/DDBJ whole genome shotgun (WGS) entry which is preliminary data.</text>
</comment>
<organism evidence="1 2">
    <name type="scientific">Lacticaseibacillus zeae</name>
    <name type="common">Lactobacillus zeae</name>
    <dbReference type="NCBI Taxonomy" id="57037"/>
    <lineage>
        <taxon>Bacteria</taxon>
        <taxon>Bacillati</taxon>
        <taxon>Bacillota</taxon>
        <taxon>Bacilli</taxon>
        <taxon>Lactobacillales</taxon>
        <taxon>Lactobacillaceae</taxon>
        <taxon>Lacticaseibacillus</taxon>
    </lineage>
</organism>